<feature type="compositionally biased region" description="Low complexity" evidence="1">
    <location>
        <begin position="82"/>
        <end position="99"/>
    </location>
</feature>
<evidence type="ECO:0000313" key="3">
    <source>
        <dbReference type="Proteomes" id="UP000199727"/>
    </source>
</evidence>
<evidence type="ECO:0000313" key="2">
    <source>
        <dbReference type="EMBL" id="OXG09862.1"/>
    </source>
</evidence>
<protein>
    <submittedName>
        <fullName evidence="2">Uncharacterized protein</fullName>
    </submittedName>
</protein>
<proteinExistence type="predicted"/>
<dbReference type="AlphaFoldDB" id="A0A854Q4K1"/>
<reference evidence="2 3" key="1">
    <citation type="submission" date="2017-06" db="EMBL/GenBank/DDBJ databases">
        <title>Global population genomics of the pathogenic fungus Cryptococcus neoformans var. grubii.</title>
        <authorList>
            <person name="Cuomo C."/>
            <person name="Litvintseva A."/>
            <person name="Chen Y."/>
            <person name="Young S."/>
            <person name="Zeng Q."/>
            <person name="Chapman S."/>
            <person name="Gujja S."/>
            <person name="Saif S."/>
            <person name="Birren B."/>
        </authorList>
    </citation>
    <scope>NUCLEOTIDE SEQUENCE [LARGE SCALE GENOMIC DNA]</scope>
    <source>
        <strain evidence="2 3">Tu259-1</strain>
    </source>
</reference>
<comment type="caution">
    <text evidence="2">The sequence shown here is derived from an EMBL/GenBank/DDBJ whole genome shotgun (WGS) entry which is preliminary data.</text>
</comment>
<dbReference type="OrthoDB" id="10558875at2759"/>
<name>A0A854Q4K1_CRYNE</name>
<feature type="compositionally biased region" description="Low complexity" evidence="1">
    <location>
        <begin position="1"/>
        <end position="15"/>
    </location>
</feature>
<gene>
    <name evidence="2" type="ORF">C361_07046</name>
</gene>
<organism evidence="2 3">
    <name type="scientific">Cryptococcus neoformans Tu259-1</name>
    <dbReference type="NCBI Taxonomy" id="1230072"/>
    <lineage>
        <taxon>Eukaryota</taxon>
        <taxon>Fungi</taxon>
        <taxon>Dikarya</taxon>
        <taxon>Basidiomycota</taxon>
        <taxon>Agaricomycotina</taxon>
        <taxon>Tremellomycetes</taxon>
        <taxon>Tremellales</taxon>
        <taxon>Cryptococcaceae</taxon>
        <taxon>Cryptococcus</taxon>
        <taxon>Cryptococcus neoformans species complex</taxon>
    </lineage>
</organism>
<feature type="region of interest" description="Disordered" evidence="1">
    <location>
        <begin position="1"/>
        <end position="100"/>
    </location>
</feature>
<dbReference type="EMBL" id="AMKT01000115">
    <property type="protein sequence ID" value="OXG09862.1"/>
    <property type="molecule type" value="Genomic_DNA"/>
</dbReference>
<evidence type="ECO:0000256" key="1">
    <source>
        <dbReference type="SAM" id="MobiDB-lite"/>
    </source>
</evidence>
<sequence length="191" mass="20742">MPPQQTSSTVSSRSTYNIFPPKSADLAVSDPSFSTHVRTSTSNSTTPPTTSNSRPGSLSESSDYFTTPTSSTQGRRRLPRVDTSSSISSNINSDSQTSSWPLGRRIRKIFKGSSEPFSEEENAMWANILQSSISPPTKMSELSTVPPPFPHQYLVKEADQETAGKGRVSNESLVIPQNFDDDSTQATDSSD</sequence>
<dbReference type="Proteomes" id="UP000199727">
    <property type="component" value="Unassembled WGS sequence"/>
</dbReference>
<feature type="region of interest" description="Disordered" evidence="1">
    <location>
        <begin position="157"/>
        <end position="191"/>
    </location>
</feature>
<accession>A0A854Q4K1</accession>
<feature type="compositionally biased region" description="Polar residues" evidence="1">
    <location>
        <begin position="54"/>
        <end position="73"/>
    </location>
</feature>
<feature type="compositionally biased region" description="Low complexity" evidence="1">
    <location>
        <begin position="39"/>
        <end position="53"/>
    </location>
</feature>